<evidence type="ECO:0000313" key="5">
    <source>
        <dbReference type="Proteomes" id="UP000177626"/>
    </source>
</evidence>
<dbReference type="GO" id="GO:0016301">
    <property type="term" value="F:kinase activity"/>
    <property type="evidence" value="ECO:0007669"/>
    <property type="project" value="UniProtKB-KW"/>
</dbReference>
<dbReference type="EMBL" id="MHKQ01000010">
    <property type="protein sequence ID" value="OGY94266.1"/>
    <property type="molecule type" value="Genomic_DNA"/>
</dbReference>
<sequence length="329" mass="36414">MLSNKITTIGGATRDIMFYTDDMVIVDNKSDLLRKKLIGFEYGAKVYSREVYLVYGGGGMNVAVGLASLGIKTQVILSLGDDSLAQEIVSYLKEKKVATGLIQRRKNINTGVSFVVNVGKFNEHIIFAYRGANNKIDLSPPVVKKINTPWLYLTSLSGNFRASLHNIFEHCRQRKIKVVWNPGSEQLKMGLKGLARYMKDTTVFDVNRDEALELTMSVKGQDTRDNIHNILKFLHSYGQKFTVVTDGHHGAYVYDGYKVYFRAASKKKGINTTGAGDSFGCGLTAGLIKYNFDLTKALKLAIVNSNSVIMKVGAQAGLLSAQDLKKYNL</sequence>
<evidence type="ECO:0000256" key="1">
    <source>
        <dbReference type="ARBA" id="ARBA00022679"/>
    </source>
</evidence>
<dbReference type="PANTHER" id="PTHR10584">
    <property type="entry name" value="SUGAR KINASE"/>
    <property type="match status" value="1"/>
</dbReference>
<feature type="domain" description="Carbohydrate kinase PfkB" evidence="3">
    <location>
        <begin position="37"/>
        <end position="317"/>
    </location>
</feature>
<dbReference type="PANTHER" id="PTHR10584:SF166">
    <property type="entry name" value="RIBOKINASE"/>
    <property type="match status" value="1"/>
</dbReference>
<organism evidence="4 5">
    <name type="scientific">Candidatus Komeilibacteria bacterium RIFOXYC1_FULL_37_11</name>
    <dbReference type="NCBI Taxonomy" id="1798555"/>
    <lineage>
        <taxon>Bacteria</taxon>
        <taxon>Candidatus Komeiliibacteriota</taxon>
    </lineage>
</organism>
<dbReference type="Gene3D" id="3.40.1190.20">
    <property type="match status" value="1"/>
</dbReference>
<dbReference type="InterPro" id="IPR002173">
    <property type="entry name" value="Carboh/pur_kinase_PfkB_CS"/>
</dbReference>
<evidence type="ECO:0000259" key="3">
    <source>
        <dbReference type="Pfam" id="PF00294"/>
    </source>
</evidence>
<evidence type="ECO:0000313" key="4">
    <source>
        <dbReference type="EMBL" id="OGY94266.1"/>
    </source>
</evidence>
<dbReference type="Pfam" id="PF00294">
    <property type="entry name" value="PfkB"/>
    <property type="match status" value="1"/>
</dbReference>
<dbReference type="SUPFAM" id="SSF53613">
    <property type="entry name" value="Ribokinase-like"/>
    <property type="match status" value="1"/>
</dbReference>
<gene>
    <name evidence="4" type="ORF">A2406_02085</name>
</gene>
<accession>A0A1G2BZ62</accession>
<dbReference type="GO" id="GO:0005829">
    <property type="term" value="C:cytosol"/>
    <property type="evidence" value="ECO:0007669"/>
    <property type="project" value="TreeGrafter"/>
</dbReference>
<keyword evidence="1" id="KW-0808">Transferase</keyword>
<protein>
    <recommendedName>
        <fullName evidence="3">Carbohydrate kinase PfkB domain-containing protein</fullName>
    </recommendedName>
</protein>
<dbReference type="InterPro" id="IPR011611">
    <property type="entry name" value="PfkB_dom"/>
</dbReference>
<reference evidence="4 5" key="1">
    <citation type="journal article" date="2016" name="Nat. Commun.">
        <title>Thousands of microbial genomes shed light on interconnected biogeochemical processes in an aquifer system.</title>
        <authorList>
            <person name="Anantharaman K."/>
            <person name="Brown C.T."/>
            <person name="Hug L.A."/>
            <person name="Sharon I."/>
            <person name="Castelle C.J."/>
            <person name="Probst A.J."/>
            <person name="Thomas B.C."/>
            <person name="Singh A."/>
            <person name="Wilkins M.J."/>
            <person name="Karaoz U."/>
            <person name="Brodie E.L."/>
            <person name="Williams K.H."/>
            <person name="Hubbard S.S."/>
            <person name="Banfield J.F."/>
        </authorList>
    </citation>
    <scope>NUCLEOTIDE SEQUENCE [LARGE SCALE GENOMIC DNA]</scope>
</reference>
<proteinExistence type="predicted"/>
<name>A0A1G2BZ62_9BACT</name>
<comment type="caution">
    <text evidence="4">The sequence shown here is derived from an EMBL/GenBank/DDBJ whole genome shotgun (WGS) entry which is preliminary data.</text>
</comment>
<dbReference type="PROSITE" id="PS00583">
    <property type="entry name" value="PFKB_KINASES_1"/>
    <property type="match status" value="1"/>
</dbReference>
<evidence type="ECO:0000256" key="2">
    <source>
        <dbReference type="ARBA" id="ARBA00022777"/>
    </source>
</evidence>
<dbReference type="InterPro" id="IPR029056">
    <property type="entry name" value="Ribokinase-like"/>
</dbReference>
<keyword evidence="2" id="KW-0418">Kinase</keyword>
<dbReference type="AlphaFoldDB" id="A0A1G2BZ62"/>
<dbReference type="Proteomes" id="UP000177626">
    <property type="component" value="Unassembled WGS sequence"/>
</dbReference>